<protein>
    <submittedName>
        <fullName evidence="2">ACSF2</fullName>
    </submittedName>
</protein>
<sequence>MTAEYYIRDILKTNLISIVYTELKERGIQKLRSSCELYFELNPELYRPLTNENYDKITKLISLSLKINIFTFNSKHYKQTNGSPMGSPLYSPLAEIVMRHIDQTIISRFPNIIQTWKRYIDDIFCICQTDKINNILTEINSLHNELNFIIEKENNNSLPFLDILITKTTHCTLPQYITSLHSNPISYNIHHTAH</sequence>
<dbReference type="InterPro" id="IPR000477">
    <property type="entry name" value="RT_dom"/>
</dbReference>
<dbReference type="Pfam" id="PF00078">
    <property type="entry name" value="RVT_1"/>
    <property type="match status" value="1"/>
</dbReference>
<proteinExistence type="predicted"/>
<accession>A0ABY6KSV5</accession>
<gene>
    <name evidence="2" type="ORF">LAZ67_8002956</name>
</gene>
<dbReference type="Proteomes" id="UP001235939">
    <property type="component" value="Chromosome 08"/>
</dbReference>
<dbReference type="EMBL" id="CP092870">
    <property type="protein sequence ID" value="UYV71392.1"/>
    <property type="molecule type" value="Genomic_DNA"/>
</dbReference>
<name>A0ABY6KSV5_9ARAC</name>
<dbReference type="CDD" id="cd00304">
    <property type="entry name" value="RT_like"/>
    <property type="match status" value="1"/>
</dbReference>
<evidence type="ECO:0000259" key="1">
    <source>
        <dbReference type="Pfam" id="PF00078"/>
    </source>
</evidence>
<feature type="domain" description="Reverse transcriptase" evidence="1">
    <location>
        <begin position="44"/>
        <end position="153"/>
    </location>
</feature>
<dbReference type="PANTHER" id="PTHR21301:SF10">
    <property type="entry name" value="REVERSE TRANSCRIPTASE DOMAIN-CONTAINING PROTEIN"/>
    <property type="match status" value="1"/>
</dbReference>
<keyword evidence="3" id="KW-1185">Reference proteome</keyword>
<dbReference type="PANTHER" id="PTHR21301">
    <property type="entry name" value="REVERSE TRANSCRIPTASE"/>
    <property type="match status" value="1"/>
</dbReference>
<evidence type="ECO:0000313" key="3">
    <source>
        <dbReference type="Proteomes" id="UP001235939"/>
    </source>
</evidence>
<reference evidence="2 3" key="1">
    <citation type="submission" date="2022-01" db="EMBL/GenBank/DDBJ databases">
        <title>A chromosomal length assembly of Cordylochernes scorpioides.</title>
        <authorList>
            <person name="Zeh D."/>
            <person name="Zeh J."/>
        </authorList>
    </citation>
    <scope>NUCLEOTIDE SEQUENCE [LARGE SCALE GENOMIC DNA]</scope>
    <source>
        <strain evidence="2">IN4F17</strain>
        <tissue evidence="2">Whole Body</tissue>
    </source>
</reference>
<organism evidence="2 3">
    <name type="scientific">Cordylochernes scorpioides</name>
    <dbReference type="NCBI Taxonomy" id="51811"/>
    <lineage>
        <taxon>Eukaryota</taxon>
        <taxon>Metazoa</taxon>
        <taxon>Ecdysozoa</taxon>
        <taxon>Arthropoda</taxon>
        <taxon>Chelicerata</taxon>
        <taxon>Arachnida</taxon>
        <taxon>Pseudoscorpiones</taxon>
        <taxon>Cheliferoidea</taxon>
        <taxon>Chernetidae</taxon>
        <taxon>Cordylochernes</taxon>
    </lineage>
</organism>
<evidence type="ECO:0000313" key="2">
    <source>
        <dbReference type="EMBL" id="UYV71392.1"/>
    </source>
</evidence>